<reference evidence="2 3" key="1">
    <citation type="submission" date="2017-09" db="EMBL/GenBank/DDBJ databases">
        <title>Metagenomic Analysis Reveals Denitrifying Candidatus Accumulibacter and Flanking Population as a Source of N2O.</title>
        <authorList>
            <person name="Gao H."/>
            <person name="Mao Y."/>
            <person name="Zhao X."/>
            <person name="Liu W.-T."/>
            <person name="Zhang T."/>
            <person name="Wells G."/>
        </authorList>
    </citation>
    <scope>NUCLEOTIDE SEQUENCE [LARGE SCALE GENOMIC DNA]</scope>
    <source>
        <strain evidence="2">CANDO_2_IC</strain>
    </source>
</reference>
<dbReference type="NCBIfam" id="NF006077">
    <property type="entry name" value="PRK08223.1"/>
    <property type="match status" value="1"/>
</dbReference>
<feature type="domain" description="THIF-type NAD/FAD binding fold" evidence="1">
    <location>
        <begin position="26"/>
        <end position="275"/>
    </location>
</feature>
<gene>
    <name evidence="2" type="ORF">CRU78_18560</name>
</gene>
<dbReference type="SUPFAM" id="SSF69572">
    <property type="entry name" value="Activating enzymes of the ubiquitin-like proteins"/>
    <property type="match status" value="1"/>
</dbReference>
<dbReference type="Gene3D" id="3.40.50.720">
    <property type="entry name" value="NAD(P)-binding Rossmann-like Domain"/>
    <property type="match status" value="1"/>
</dbReference>
<dbReference type="InterPro" id="IPR000594">
    <property type="entry name" value="ThiF_NAD_FAD-bd"/>
</dbReference>
<accession>A0A6A7RY02</accession>
<evidence type="ECO:0000259" key="1">
    <source>
        <dbReference type="Pfam" id="PF00899"/>
    </source>
</evidence>
<dbReference type="EMBL" id="PDHS01000508">
    <property type="protein sequence ID" value="MQM32375.1"/>
    <property type="molecule type" value="Genomic_DNA"/>
</dbReference>
<evidence type="ECO:0000313" key="2">
    <source>
        <dbReference type="EMBL" id="MQM32375.1"/>
    </source>
</evidence>
<dbReference type="InterPro" id="IPR035985">
    <property type="entry name" value="Ubiquitin-activating_enz"/>
</dbReference>
<dbReference type="InterPro" id="IPR045886">
    <property type="entry name" value="ThiF/MoeB/HesA"/>
</dbReference>
<comment type="caution">
    <text evidence="2">The sequence shown here is derived from an EMBL/GenBank/DDBJ whole genome shotgun (WGS) entry which is preliminary data.</text>
</comment>
<proteinExistence type="predicted"/>
<dbReference type="PANTHER" id="PTHR43267:SF1">
    <property type="entry name" value="TRNA THREONYLCARBAMOYLADENOSINE DEHYDRATASE"/>
    <property type="match status" value="1"/>
</dbReference>
<evidence type="ECO:0000313" key="3">
    <source>
        <dbReference type="Proteomes" id="UP000342300"/>
    </source>
</evidence>
<organism evidence="2 3">
    <name type="scientific">Candidatus Accumulibacter phosphatis</name>
    <dbReference type="NCBI Taxonomy" id="327160"/>
    <lineage>
        <taxon>Bacteria</taxon>
        <taxon>Pseudomonadati</taxon>
        <taxon>Pseudomonadota</taxon>
        <taxon>Betaproteobacteria</taxon>
        <taxon>Candidatus Accumulibacter</taxon>
    </lineage>
</organism>
<dbReference type="AlphaFoldDB" id="A0A6A7RY02"/>
<dbReference type="GO" id="GO:0061504">
    <property type="term" value="P:cyclic threonylcarbamoyladenosine biosynthetic process"/>
    <property type="evidence" value="ECO:0007669"/>
    <property type="project" value="TreeGrafter"/>
</dbReference>
<sequence>MDTPPPTAHQSKHSDASAWTYGEAFSRNLGLVSQKEQEQLRASRVAVAGLGGVGGIDLVALARLGIGKFTIADPDIFEMRNTNRQYGAMRSTEGRFKADVMCQIVRDINPEADIRVFREPIGPGNADAFLDGADVMVDGIDAFEIDLRRLLFAKARQRGIYALGAGPVGFSTVWVVFEPHGLTFDSYFDLTDHMDSVEKFVAYVAGMAPSSLQRSYMDLSYLDVENHTGPSTGLACHLASGVVAAEVLKIVLQRGRIYAAPYYHQFDAYLGRLVRKRLFGGNRNPLQKFKRRWLVNYINRRLKRESTGDLPIESSHSI</sequence>
<dbReference type="Pfam" id="PF00899">
    <property type="entry name" value="ThiF"/>
    <property type="match status" value="1"/>
</dbReference>
<name>A0A6A7RY02_9PROT</name>
<dbReference type="PANTHER" id="PTHR43267">
    <property type="entry name" value="TRNA THREONYLCARBAMOYLADENOSINE DEHYDRATASE"/>
    <property type="match status" value="1"/>
</dbReference>
<dbReference type="Proteomes" id="UP000342300">
    <property type="component" value="Unassembled WGS sequence"/>
</dbReference>
<protein>
    <submittedName>
        <fullName evidence="2">Molybdopterin biosynthesis protein moeW</fullName>
    </submittedName>
</protein>
<dbReference type="CDD" id="cd01483">
    <property type="entry name" value="E1_enzyme_family"/>
    <property type="match status" value="1"/>
</dbReference>
<dbReference type="GO" id="GO:0008641">
    <property type="term" value="F:ubiquitin-like modifier activating enzyme activity"/>
    <property type="evidence" value="ECO:0007669"/>
    <property type="project" value="InterPro"/>
</dbReference>
<dbReference type="GO" id="GO:0061503">
    <property type="term" value="F:tRNA threonylcarbamoyladenosine dehydratase"/>
    <property type="evidence" value="ECO:0007669"/>
    <property type="project" value="TreeGrafter"/>
</dbReference>